<comment type="subcellular location">
    <subcellularLocation>
        <location evidence="1">Membrane</location>
        <topology evidence="1">Multi-pass membrane protein</topology>
    </subcellularLocation>
</comment>
<keyword evidence="5 7" id="KW-1133">Transmembrane helix</keyword>
<name>A0A645CI20_9ZZZZ</name>
<dbReference type="Gene3D" id="3.90.550.10">
    <property type="entry name" value="Spore Coat Polysaccharide Biosynthesis Protein SpsA, Chain A"/>
    <property type="match status" value="1"/>
</dbReference>
<dbReference type="EC" id="2.4.-.-" evidence="9"/>
<evidence type="ECO:0000256" key="3">
    <source>
        <dbReference type="ARBA" id="ARBA00022679"/>
    </source>
</evidence>
<evidence type="ECO:0000259" key="8">
    <source>
        <dbReference type="Pfam" id="PF00535"/>
    </source>
</evidence>
<keyword evidence="6 7" id="KW-0472">Membrane</keyword>
<gene>
    <name evidence="9" type="ORF">SDC9_123542</name>
</gene>
<evidence type="ECO:0000256" key="7">
    <source>
        <dbReference type="SAM" id="Phobius"/>
    </source>
</evidence>
<dbReference type="CDD" id="cd04187">
    <property type="entry name" value="DPM1_like_bac"/>
    <property type="match status" value="1"/>
</dbReference>
<dbReference type="Pfam" id="PF00535">
    <property type="entry name" value="Glycos_transf_2"/>
    <property type="match status" value="1"/>
</dbReference>
<feature type="transmembrane region" description="Helical" evidence="7">
    <location>
        <begin position="153"/>
        <end position="183"/>
    </location>
</feature>
<dbReference type="SUPFAM" id="SSF53448">
    <property type="entry name" value="Nucleotide-diphospho-sugar transferases"/>
    <property type="match status" value="1"/>
</dbReference>
<dbReference type="PANTHER" id="PTHR48090">
    <property type="entry name" value="UNDECAPRENYL-PHOSPHATE 4-DEOXY-4-FORMAMIDO-L-ARABINOSE TRANSFERASE-RELATED"/>
    <property type="match status" value="1"/>
</dbReference>
<comment type="caution">
    <text evidence="9">The sequence shown here is derived from an EMBL/GenBank/DDBJ whole genome shotgun (WGS) entry which is preliminary data.</text>
</comment>
<dbReference type="PANTHER" id="PTHR48090:SF1">
    <property type="entry name" value="PROPHAGE BACTOPRENOL GLUCOSYL TRANSFERASE HOMOLOG"/>
    <property type="match status" value="1"/>
</dbReference>
<sequence>MDAAKGDALVIIDADLQDPPEVINELIAVWKQGYDVVYGKRLKREGETVFKKFTAAVYYRLLSAMSDQVIPLDTGDFRLLDRKVADTMAGMREHHRFLRGMSAWAGYKQAPVEYVRHERFAGTTKYSMKKMLKLASDGITGFSSKPVTLWGGFGIGVCATAGLGLLALIVLAACGVGVAGWLWAADGLILLNGFMFIALGLQGMYMGRMYDELKGRPLYIVSKKLNF</sequence>
<keyword evidence="3 9" id="KW-0808">Transferase</keyword>
<evidence type="ECO:0000256" key="6">
    <source>
        <dbReference type="ARBA" id="ARBA00023136"/>
    </source>
</evidence>
<evidence type="ECO:0000256" key="5">
    <source>
        <dbReference type="ARBA" id="ARBA00022989"/>
    </source>
</evidence>
<proteinExistence type="predicted"/>
<dbReference type="InterPro" id="IPR050256">
    <property type="entry name" value="Glycosyltransferase_2"/>
</dbReference>
<accession>A0A645CI20</accession>
<dbReference type="EMBL" id="VSSQ01027344">
    <property type="protein sequence ID" value="MPM76544.1"/>
    <property type="molecule type" value="Genomic_DNA"/>
</dbReference>
<evidence type="ECO:0000256" key="2">
    <source>
        <dbReference type="ARBA" id="ARBA00022676"/>
    </source>
</evidence>
<dbReference type="InterPro" id="IPR001173">
    <property type="entry name" value="Glyco_trans_2-like"/>
</dbReference>
<evidence type="ECO:0000256" key="1">
    <source>
        <dbReference type="ARBA" id="ARBA00004141"/>
    </source>
</evidence>
<keyword evidence="2 9" id="KW-0328">Glycosyltransferase</keyword>
<dbReference type="GO" id="GO:0016757">
    <property type="term" value="F:glycosyltransferase activity"/>
    <property type="evidence" value="ECO:0007669"/>
    <property type="project" value="UniProtKB-KW"/>
</dbReference>
<reference evidence="9" key="1">
    <citation type="submission" date="2019-08" db="EMBL/GenBank/DDBJ databases">
        <authorList>
            <person name="Kucharzyk K."/>
            <person name="Murdoch R.W."/>
            <person name="Higgins S."/>
            <person name="Loffler F."/>
        </authorList>
    </citation>
    <scope>NUCLEOTIDE SEQUENCE</scope>
</reference>
<protein>
    <submittedName>
        <fullName evidence="9">Putative glycosyltransferase</fullName>
        <ecNumber evidence="9">2.4.-.-</ecNumber>
    </submittedName>
</protein>
<feature type="transmembrane region" description="Helical" evidence="7">
    <location>
        <begin position="189"/>
        <end position="207"/>
    </location>
</feature>
<dbReference type="InterPro" id="IPR029044">
    <property type="entry name" value="Nucleotide-diphossugar_trans"/>
</dbReference>
<dbReference type="GO" id="GO:0005886">
    <property type="term" value="C:plasma membrane"/>
    <property type="evidence" value="ECO:0007669"/>
    <property type="project" value="TreeGrafter"/>
</dbReference>
<organism evidence="9">
    <name type="scientific">bioreactor metagenome</name>
    <dbReference type="NCBI Taxonomy" id="1076179"/>
    <lineage>
        <taxon>unclassified sequences</taxon>
        <taxon>metagenomes</taxon>
        <taxon>ecological metagenomes</taxon>
    </lineage>
</organism>
<evidence type="ECO:0000313" key="9">
    <source>
        <dbReference type="EMBL" id="MPM76544.1"/>
    </source>
</evidence>
<evidence type="ECO:0000256" key="4">
    <source>
        <dbReference type="ARBA" id="ARBA00022692"/>
    </source>
</evidence>
<dbReference type="AlphaFoldDB" id="A0A645CI20"/>
<feature type="domain" description="Glycosyltransferase 2-like" evidence="8">
    <location>
        <begin position="2"/>
        <end position="86"/>
    </location>
</feature>
<keyword evidence="4 7" id="KW-0812">Transmembrane</keyword>